<dbReference type="PANTHER" id="PTHR33938:SF15">
    <property type="entry name" value="FERULOYL ESTERASE B-RELATED"/>
    <property type="match status" value="1"/>
</dbReference>
<dbReference type="GO" id="GO:0045493">
    <property type="term" value="P:xylan catabolic process"/>
    <property type="evidence" value="ECO:0007669"/>
    <property type="project" value="UniProtKB-KW"/>
</dbReference>
<evidence type="ECO:0000313" key="8">
    <source>
        <dbReference type="EMBL" id="RYO48929.1"/>
    </source>
</evidence>
<evidence type="ECO:0000256" key="2">
    <source>
        <dbReference type="ARBA" id="ARBA00022651"/>
    </source>
</evidence>
<keyword evidence="2" id="KW-0858">Xylan degradation</keyword>
<accession>A0A4Q4QYP2</accession>
<evidence type="ECO:0000256" key="3">
    <source>
        <dbReference type="ARBA" id="ARBA00022729"/>
    </source>
</evidence>
<keyword evidence="3" id="KW-0732">Signal</keyword>
<keyword evidence="9" id="KW-1185">Reference proteome</keyword>
<organism evidence="8 9">
    <name type="scientific">Alternaria arborescens</name>
    <dbReference type="NCBI Taxonomy" id="156630"/>
    <lineage>
        <taxon>Eukaryota</taxon>
        <taxon>Fungi</taxon>
        <taxon>Dikarya</taxon>
        <taxon>Ascomycota</taxon>
        <taxon>Pezizomycotina</taxon>
        <taxon>Dothideomycetes</taxon>
        <taxon>Pleosporomycetidae</taxon>
        <taxon>Pleosporales</taxon>
        <taxon>Pleosporineae</taxon>
        <taxon>Pleosporaceae</taxon>
        <taxon>Alternaria</taxon>
        <taxon>Alternaria sect. Alternaria</taxon>
    </lineage>
</organism>
<proteinExistence type="inferred from homology"/>
<keyword evidence="4 7" id="KW-0378">Hydrolase</keyword>
<dbReference type="OrthoDB" id="3039123at2759"/>
<comment type="caution">
    <text evidence="8">The sequence shown here is derived from an EMBL/GenBank/DDBJ whole genome shotgun (WGS) entry which is preliminary data.</text>
</comment>
<reference evidence="9" key="1">
    <citation type="journal article" date="2019" name="bioRxiv">
        <title>Genomics, evolutionary history and diagnostics of the Alternaria alternata species group including apple and Asian pear pathotypes.</title>
        <authorList>
            <person name="Armitage A.D."/>
            <person name="Cockerton H.M."/>
            <person name="Sreenivasaprasad S."/>
            <person name="Woodhall J.W."/>
            <person name="Lane C.R."/>
            <person name="Harrison R.J."/>
            <person name="Clarkson J.P."/>
        </authorList>
    </citation>
    <scope>NUCLEOTIDE SEQUENCE [LARGE SCALE GENOMIC DNA]</scope>
    <source>
        <strain evidence="9">RGR 97.0016</strain>
    </source>
</reference>
<evidence type="ECO:0000256" key="5">
    <source>
        <dbReference type="ARBA" id="ARBA00023157"/>
    </source>
</evidence>
<evidence type="ECO:0000256" key="4">
    <source>
        <dbReference type="ARBA" id="ARBA00022801"/>
    </source>
</evidence>
<dbReference type="InterPro" id="IPR011118">
    <property type="entry name" value="Tannase/feruloyl_esterase"/>
</dbReference>
<dbReference type="AlphaFoldDB" id="A0A4Q4QYP2"/>
<keyword evidence="2" id="KW-0119">Carbohydrate metabolism</keyword>
<dbReference type="EC" id="3.1.1.-" evidence="7"/>
<keyword evidence="5" id="KW-1015">Disulfide bond</keyword>
<evidence type="ECO:0000256" key="6">
    <source>
        <dbReference type="ARBA" id="ARBA00034075"/>
    </source>
</evidence>
<protein>
    <recommendedName>
        <fullName evidence="7">Carboxylic ester hydrolase</fullName>
        <ecNumber evidence="7">3.1.1.-</ecNumber>
    </recommendedName>
</protein>
<dbReference type="EMBL" id="PEJP01000046">
    <property type="protein sequence ID" value="RYO48929.1"/>
    <property type="molecule type" value="Genomic_DNA"/>
</dbReference>
<evidence type="ECO:0000256" key="1">
    <source>
        <dbReference type="ARBA" id="ARBA00022487"/>
    </source>
</evidence>
<gene>
    <name evidence="8" type="ORF">AA0113_g9793</name>
</gene>
<name>A0A4Q4QYP2_9PLEO</name>
<dbReference type="Pfam" id="PF07519">
    <property type="entry name" value="Tannase"/>
    <property type="match status" value="1"/>
</dbReference>
<keyword evidence="1" id="KW-0719">Serine esterase</keyword>
<evidence type="ECO:0000256" key="7">
    <source>
        <dbReference type="RuleBase" id="RU361238"/>
    </source>
</evidence>
<comment type="catalytic activity">
    <reaction evidence="6">
        <text>feruloyl-polysaccharide + H2O = ferulate + polysaccharide.</text>
        <dbReference type="EC" id="3.1.1.73"/>
    </reaction>
</comment>
<dbReference type="GO" id="GO:0030600">
    <property type="term" value="F:feruloyl esterase activity"/>
    <property type="evidence" value="ECO:0007669"/>
    <property type="project" value="UniProtKB-EC"/>
</dbReference>
<sequence length="110" mass="11977">MGGVGEDDKFYRVFLAPGVAHCFEGTGPVPIDPMFAVVDWVEKSKAPDSINGATRGEANERTTQKLCKWPAKAVHSGAVNPKTAANWLYSNNNTGLTKVGHAEYQWLDEL</sequence>
<evidence type="ECO:0000313" key="9">
    <source>
        <dbReference type="Proteomes" id="UP000293823"/>
    </source>
</evidence>
<keyword evidence="2" id="KW-0624">Polysaccharide degradation</keyword>
<comment type="similarity">
    <text evidence="7">Belongs to the tannase family.</text>
</comment>
<dbReference type="PANTHER" id="PTHR33938">
    <property type="entry name" value="FERULOYL ESTERASE B-RELATED"/>
    <property type="match status" value="1"/>
</dbReference>
<dbReference type="Proteomes" id="UP000293823">
    <property type="component" value="Unassembled WGS sequence"/>
</dbReference>